<comment type="caution">
    <text evidence="1">The sequence shown here is derived from an EMBL/GenBank/DDBJ whole genome shotgun (WGS) entry which is preliminary data.</text>
</comment>
<reference evidence="1" key="1">
    <citation type="submission" date="2020-06" db="EMBL/GenBank/DDBJ databases">
        <authorList>
            <person name="Li T."/>
            <person name="Hu X."/>
            <person name="Zhang T."/>
            <person name="Song X."/>
            <person name="Zhang H."/>
            <person name="Dai N."/>
            <person name="Sheng W."/>
            <person name="Hou X."/>
            <person name="Wei L."/>
        </authorList>
    </citation>
    <scope>NUCLEOTIDE SEQUENCE</scope>
    <source>
        <strain evidence="1">G02</strain>
        <tissue evidence="1">Leaf</tissue>
    </source>
</reference>
<evidence type="ECO:0000313" key="1">
    <source>
        <dbReference type="EMBL" id="KAL0349829.1"/>
    </source>
</evidence>
<sequence length="145" mass="16500">MIGKGGLGWDDTRCMVTVASQDVWDEYCKIDPSARSMRYKSWPYFPAWHEIFGKDRVNGEVTHDVNEMENLSDNVAETEPEDCYILTVEWCPNLGYVGNDNAFVGDNQANVEANVNSTASNKKFTSSTKNKRPIKMLRMIVWLPP</sequence>
<organism evidence="1">
    <name type="scientific">Sesamum radiatum</name>
    <name type="common">Black benniseed</name>
    <dbReference type="NCBI Taxonomy" id="300843"/>
    <lineage>
        <taxon>Eukaryota</taxon>
        <taxon>Viridiplantae</taxon>
        <taxon>Streptophyta</taxon>
        <taxon>Embryophyta</taxon>
        <taxon>Tracheophyta</taxon>
        <taxon>Spermatophyta</taxon>
        <taxon>Magnoliopsida</taxon>
        <taxon>eudicotyledons</taxon>
        <taxon>Gunneridae</taxon>
        <taxon>Pentapetalae</taxon>
        <taxon>asterids</taxon>
        <taxon>lamiids</taxon>
        <taxon>Lamiales</taxon>
        <taxon>Pedaliaceae</taxon>
        <taxon>Sesamum</taxon>
    </lineage>
</organism>
<gene>
    <name evidence="1" type="ORF">Sradi_4132100</name>
</gene>
<dbReference type="PANTHER" id="PTHR46250">
    <property type="entry name" value="MYB/SANT-LIKE DNA-BINDING DOMAIN PROTEIN-RELATED"/>
    <property type="match status" value="1"/>
</dbReference>
<dbReference type="EMBL" id="JACGWJ010000018">
    <property type="protein sequence ID" value="KAL0349829.1"/>
    <property type="molecule type" value="Genomic_DNA"/>
</dbReference>
<dbReference type="AlphaFoldDB" id="A0AAW2P1X9"/>
<reference evidence="1" key="2">
    <citation type="journal article" date="2024" name="Plant">
        <title>Genomic evolution and insights into agronomic trait innovations of Sesamum species.</title>
        <authorList>
            <person name="Miao H."/>
            <person name="Wang L."/>
            <person name="Qu L."/>
            <person name="Liu H."/>
            <person name="Sun Y."/>
            <person name="Le M."/>
            <person name="Wang Q."/>
            <person name="Wei S."/>
            <person name="Zheng Y."/>
            <person name="Lin W."/>
            <person name="Duan Y."/>
            <person name="Cao H."/>
            <person name="Xiong S."/>
            <person name="Wang X."/>
            <person name="Wei L."/>
            <person name="Li C."/>
            <person name="Ma Q."/>
            <person name="Ju M."/>
            <person name="Zhao R."/>
            <person name="Li G."/>
            <person name="Mu C."/>
            <person name="Tian Q."/>
            <person name="Mei H."/>
            <person name="Zhang T."/>
            <person name="Gao T."/>
            <person name="Zhang H."/>
        </authorList>
    </citation>
    <scope>NUCLEOTIDE SEQUENCE</scope>
    <source>
        <strain evidence="1">G02</strain>
    </source>
</reference>
<protein>
    <submittedName>
        <fullName evidence="1">Uncharacterized protein</fullName>
    </submittedName>
</protein>
<proteinExistence type="predicted"/>
<dbReference type="PANTHER" id="PTHR46250:SF15">
    <property type="entry name" value="OS01G0523800 PROTEIN"/>
    <property type="match status" value="1"/>
</dbReference>
<accession>A0AAW2P1X9</accession>
<name>A0AAW2P1X9_SESRA</name>